<dbReference type="EMBL" id="WKKI01000007">
    <property type="protein sequence ID" value="MRX71741.1"/>
    <property type="molecule type" value="Genomic_DNA"/>
</dbReference>
<dbReference type="Pfam" id="PF26326">
    <property type="entry name" value="YtzJ"/>
    <property type="match status" value="1"/>
</dbReference>
<proteinExistence type="predicted"/>
<dbReference type="RefSeq" id="WP_154306880.1">
    <property type="nucleotide sequence ID" value="NZ_WKKI01000007.1"/>
</dbReference>
<dbReference type="InterPro" id="IPR058867">
    <property type="entry name" value="YtzJ"/>
</dbReference>
<reference evidence="1 2" key="1">
    <citation type="submission" date="2019-11" db="EMBL/GenBank/DDBJ databases">
        <title>Bacillus lacus genome.</title>
        <authorList>
            <person name="Allen C.J."/>
            <person name="Newman J.D."/>
        </authorList>
    </citation>
    <scope>NUCLEOTIDE SEQUENCE [LARGE SCALE GENOMIC DNA]</scope>
    <source>
        <strain evidence="1 2">KCTC 33946</strain>
    </source>
</reference>
<evidence type="ECO:0000313" key="2">
    <source>
        <dbReference type="Proteomes" id="UP000448867"/>
    </source>
</evidence>
<organism evidence="1 2">
    <name type="scientific">Metabacillus lacus</name>
    <dbReference type="NCBI Taxonomy" id="1983721"/>
    <lineage>
        <taxon>Bacteria</taxon>
        <taxon>Bacillati</taxon>
        <taxon>Bacillota</taxon>
        <taxon>Bacilli</taxon>
        <taxon>Bacillales</taxon>
        <taxon>Bacillaceae</taxon>
        <taxon>Metabacillus</taxon>
    </lineage>
</organism>
<keyword evidence="2" id="KW-1185">Reference proteome</keyword>
<sequence>MYIINRGQIVREKIIRLQNGYSAYVETFELAQKLKQEISILNLNVYEDKTEFGFWFIPLSGSE</sequence>
<dbReference type="Proteomes" id="UP000448867">
    <property type="component" value="Unassembled WGS sequence"/>
</dbReference>
<accession>A0A7X2IXZ8</accession>
<comment type="caution">
    <text evidence="1">The sequence shown here is derived from an EMBL/GenBank/DDBJ whole genome shotgun (WGS) entry which is preliminary data.</text>
</comment>
<protein>
    <submittedName>
        <fullName evidence="1">Uncharacterized protein</fullName>
    </submittedName>
</protein>
<dbReference type="OrthoDB" id="2679903at2"/>
<name>A0A7X2IXZ8_9BACI</name>
<dbReference type="AlphaFoldDB" id="A0A7X2IXZ8"/>
<gene>
    <name evidence="1" type="ORF">GJU40_06070</name>
</gene>
<evidence type="ECO:0000313" key="1">
    <source>
        <dbReference type="EMBL" id="MRX71741.1"/>
    </source>
</evidence>